<keyword evidence="3" id="KW-1185">Reference proteome</keyword>
<feature type="transmembrane region" description="Helical" evidence="1">
    <location>
        <begin position="12"/>
        <end position="32"/>
    </location>
</feature>
<feature type="transmembrane region" description="Helical" evidence="1">
    <location>
        <begin position="375"/>
        <end position="394"/>
    </location>
</feature>
<dbReference type="Proteomes" id="UP000588604">
    <property type="component" value="Unassembled WGS sequence"/>
</dbReference>
<feature type="transmembrane region" description="Helical" evidence="1">
    <location>
        <begin position="118"/>
        <end position="144"/>
    </location>
</feature>
<keyword evidence="1" id="KW-0812">Transmembrane</keyword>
<protein>
    <recommendedName>
        <fullName evidence="4">Glycosyltransferase RgtA/B/C/D-like domain-containing protein</fullName>
    </recommendedName>
</protein>
<feature type="transmembrane region" description="Helical" evidence="1">
    <location>
        <begin position="305"/>
        <end position="322"/>
    </location>
</feature>
<feature type="transmembrane region" description="Helical" evidence="1">
    <location>
        <begin position="78"/>
        <end position="98"/>
    </location>
</feature>
<dbReference type="RefSeq" id="WP_184496550.1">
    <property type="nucleotide sequence ID" value="NZ_JACIJO010000003.1"/>
</dbReference>
<keyword evidence="1" id="KW-1133">Transmembrane helix</keyword>
<keyword evidence="1" id="KW-0472">Membrane</keyword>
<gene>
    <name evidence="2" type="ORF">FHS59_003433</name>
</gene>
<feature type="transmembrane region" description="Helical" evidence="1">
    <location>
        <begin position="353"/>
        <end position="369"/>
    </location>
</feature>
<evidence type="ECO:0000256" key="1">
    <source>
        <dbReference type="SAM" id="Phobius"/>
    </source>
</evidence>
<feature type="transmembrane region" description="Helical" evidence="1">
    <location>
        <begin position="194"/>
        <end position="215"/>
    </location>
</feature>
<proteinExistence type="predicted"/>
<sequence>MKTLLKNNFQFIWSILGLIATITIWFLPWRFQVNDDEIMMWLVSGAYTCTPESYVVFIHPILSWIFSKLYTLAPNIPWYPLTWFFFVFLSFTSLISIIGRLKVSISQKSLFGLLNLSILLHLLFFLQFTQVAGYMTMAGFGLLIKKEEFEKVKWESYLLILIGFLIRFEAAALVTFGILIWIFCQYPFKNLKGFLPFLFSIILIGAMVFGSKTIYEKASDYNEFLAFNRARSSVIDHPVFYRKVLENEIDPDDPWFYFSRWYFEEGHIDLDALNAEKSNLDSELFTINQFKNTFVRIVLVQKAEAFKSFLSLIVVLLILFGFKKKNVLFLGLWALIFMILNHFYLFYGRVNMLFFLVLVFVLFQNSHVIKKPKFIYAIGLLLVLGLGYHFYNFLDEGNGRRVMKKEMKRLLAELPDTEPVFLEGYQEHMFGLNYSASSPVPFINQGWLSRSPFQKEILKRFGVNSLKDLDSFSLLAIRMDEPLVFPDYMKSINPNFQLKSYNTSDNFQFLRFKASVGKH</sequence>
<feature type="transmembrane region" description="Helical" evidence="1">
    <location>
        <begin position="156"/>
        <end position="182"/>
    </location>
</feature>
<feature type="transmembrane region" description="Helical" evidence="1">
    <location>
        <begin position="328"/>
        <end position="346"/>
    </location>
</feature>
<evidence type="ECO:0000313" key="2">
    <source>
        <dbReference type="EMBL" id="MBB6327790.1"/>
    </source>
</evidence>
<organism evidence="2 3">
    <name type="scientific">Algoriphagus iocasae</name>
    <dbReference type="NCBI Taxonomy" id="1836499"/>
    <lineage>
        <taxon>Bacteria</taxon>
        <taxon>Pseudomonadati</taxon>
        <taxon>Bacteroidota</taxon>
        <taxon>Cytophagia</taxon>
        <taxon>Cytophagales</taxon>
        <taxon>Cyclobacteriaceae</taxon>
        <taxon>Algoriphagus</taxon>
    </lineage>
</organism>
<accession>A0A841MK41</accession>
<evidence type="ECO:0008006" key="4">
    <source>
        <dbReference type="Google" id="ProtNLM"/>
    </source>
</evidence>
<name>A0A841MK41_9BACT</name>
<feature type="transmembrane region" description="Helical" evidence="1">
    <location>
        <begin position="38"/>
        <end position="66"/>
    </location>
</feature>
<dbReference type="EMBL" id="JACIJO010000003">
    <property type="protein sequence ID" value="MBB6327790.1"/>
    <property type="molecule type" value="Genomic_DNA"/>
</dbReference>
<reference evidence="2 3" key="1">
    <citation type="submission" date="2020-08" db="EMBL/GenBank/DDBJ databases">
        <title>Genomic Encyclopedia of Type Strains, Phase IV (KMG-IV): sequencing the most valuable type-strain genomes for metagenomic binning, comparative biology and taxonomic classification.</title>
        <authorList>
            <person name="Goeker M."/>
        </authorList>
    </citation>
    <scope>NUCLEOTIDE SEQUENCE [LARGE SCALE GENOMIC DNA]</scope>
    <source>
        <strain evidence="2 3">DSM 102044</strain>
    </source>
</reference>
<evidence type="ECO:0000313" key="3">
    <source>
        <dbReference type="Proteomes" id="UP000588604"/>
    </source>
</evidence>
<dbReference type="AlphaFoldDB" id="A0A841MK41"/>
<comment type="caution">
    <text evidence="2">The sequence shown here is derived from an EMBL/GenBank/DDBJ whole genome shotgun (WGS) entry which is preliminary data.</text>
</comment>